<dbReference type="SMART" id="SM00409">
    <property type="entry name" value="IG"/>
    <property type="match status" value="1"/>
</dbReference>
<feature type="domain" description="Laminin G" evidence="17">
    <location>
        <begin position="2234"/>
        <end position="2419"/>
    </location>
</feature>
<feature type="transmembrane region" description="Helical" evidence="16">
    <location>
        <begin position="7"/>
        <end position="27"/>
    </location>
</feature>
<dbReference type="InterPro" id="IPR009254">
    <property type="entry name" value="Laminin_aI"/>
</dbReference>
<dbReference type="InterPro" id="IPR003598">
    <property type="entry name" value="Ig_sub2"/>
</dbReference>
<dbReference type="FunFam" id="2.10.25.10:FF:000011">
    <property type="entry name" value="Cadherin EGF LAG seven-pass G-type receptor"/>
    <property type="match status" value="1"/>
</dbReference>
<name>A0AAE0S4I6_9BIVA</name>
<dbReference type="GO" id="GO:0005604">
    <property type="term" value="C:basement membrane"/>
    <property type="evidence" value="ECO:0007669"/>
    <property type="project" value="UniProtKB-SubCell"/>
</dbReference>
<feature type="disulfide bond" evidence="13">
    <location>
        <begin position="1602"/>
        <end position="1611"/>
    </location>
</feature>
<dbReference type="InterPro" id="IPR001791">
    <property type="entry name" value="Laminin_G"/>
</dbReference>
<dbReference type="PROSITE" id="PS50835">
    <property type="entry name" value="IG_LIKE"/>
    <property type="match status" value="1"/>
</dbReference>
<keyword evidence="16" id="KW-1133">Transmembrane helix</keyword>
<feature type="disulfide bond" evidence="13">
    <location>
        <begin position="886"/>
        <end position="895"/>
    </location>
</feature>
<comment type="caution">
    <text evidence="22">The sequence shown here is derived from an EMBL/GenBank/DDBJ whole genome shotgun (WGS) entry which is preliminary data.</text>
</comment>
<dbReference type="PROSITE" id="PS01248">
    <property type="entry name" value="EGF_LAM_1"/>
    <property type="match status" value="6"/>
</dbReference>
<dbReference type="CDD" id="cd00110">
    <property type="entry name" value="LamG"/>
    <property type="match status" value="5"/>
</dbReference>
<proteinExistence type="predicted"/>
<feature type="domain" description="Laminin EGF-like" evidence="18">
    <location>
        <begin position="1080"/>
        <end position="1127"/>
    </location>
</feature>
<feature type="disulfide bond" evidence="13">
    <location>
        <begin position="510"/>
        <end position="522"/>
    </location>
</feature>
<dbReference type="GO" id="GO:0030334">
    <property type="term" value="P:regulation of cell migration"/>
    <property type="evidence" value="ECO:0007669"/>
    <property type="project" value="InterPro"/>
</dbReference>
<feature type="domain" description="Laminin EGF-like" evidence="18">
    <location>
        <begin position="1575"/>
        <end position="1631"/>
    </location>
</feature>
<evidence type="ECO:0000256" key="1">
    <source>
        <dbReference type="ARBA" id="ARBA00004302"/>
    </source>
</evidence>
<accession>A0AAE0S4I6</accession>
<dbReference type="Pfam" id="PF00054">
    <property type="entry name" value="Laminin_G_1"/>
    <property type="match status" value="2"/>
</dbReference>
<dbReference type="GO" id="GO:0007411">
    <property type="term" value="P:axon guidance"/>
    <property type="evidence" value="ECO:0007669"/>
    <property type="project" value="TreeGrafter"/>
</dbReference>
<feature type="domain" description="Laminin N-terminal" evidence="21">
    <location>
        <begin position="122"/>
        <end position="382"/>
    </location>
</feature>
<dbReference type="FunFam" id="2.10.25.10:FF:000033">
    <property type="entry name" value="Laminin subunit alpha 2"/>
    <property type="match status" value="1"/>
</dbReference>
<feature type="domain" description="Laminin IV type A" evidence="20">
    <location>
        <begin position="1290"/>
        <end position="1482"/>
    </location>
</feature>
<dbReference type="Pfam" id="PF00055">
    <property type="entry name" value="Laminin_N"/>
    <property type="match status" value="1"/>
</dbReference>
<dbReference type="SMART" id="SM00282">
    <property type="entry name" value="LamG"/>
    <property type="match status" value="5"/>
</dbReference>
<gene>
    <name evidence="22" type="ORF">CHS0354_024938</name>
</gene>
<evidence type="ECO:0000256" key="10">
    <source>
        <dbReference type="ARBA" id="ARBA00023292"/>
    </source>
</evidence>
<keyword evidence="16" id="KW-0472">Membrane</keyword>
<dbReference type="Gene3D" id="2.10.25.10">
    <property type="entry name" value="Laminin"/>
    <property type="match status" value="11"/>
</dbReference>
<dbReference type="FunFam" id="2.10.25.10:FF:000067">
    <property type="entry name" value="Laminin subunit gamma 1"/>
    <property type="match status" value="1"/>
</dbReference>
<feature type="domain" description="Ig-like" evidence="19">
    <location>
        <begin position="18"/>
        <end position="115"/>
    </location>
</feature>
<evidence type="ECO:0000259" key="20">
    <source>
        <dbReference type="PROSITE" id="PS51115"/>
    </source>
</evidence>
<feature type="domain" description="Laminin EGF-like" evidence="18">
    <location>
        <begin position="867"/>
        <end position="916"/>
    </location>
</feature>
<dbReference type="Gene3D" id="2.170.300.10">
    <property type="entry name" value="Tie2 ligand-binding domain superfamily"/>
    <property type="match status" value="2"/>
</dbReference>
<dbReference type="Proteomes" id="UP001195483">
    <property type="component" value="Unassembled WGS sequence"/>
</dbReference>
<dbReference type="FunFam" id="2.10.25.10:FF:000209">
    <property type="entry name" value="Laminin subunit alpha 5"/>
    <property type="match status" value="1"/>
</dbReference>
<dbReference type="Gene3D" id="2.60.120.260">
    <property type="entry name" value="Galactose-binding domain-like"/>
    <property type="match status" value="1"/>
</dbReference>
<feature type="coiled-coil region" evidence="14">
    <location>
        <begin position="1900"/>
        <end position="2004"/>
    </location>
</feature>
<comment type="subunit">
    <text evidence="11">Laminin is a complex glycoprotein, consisting of three different polypeptide chains (alpha, beta, gamma), which are bound to each other by disulfide bonds into a cross-shaped molecule comprising one long and three short arms with globules at each end.</text>
</comment>
<dbReference type="InterPro" id="IPR056863">
    <property type="entry name" value="LMN_ATRN_NET-like_EGF"/>
</dbReference>
<dbReference type="Gene3D" id="2.60.120.200">
    <property type="match status" value="5"/>
</dbReference>
<protein>
    <recommendedName>
        <fullName evidence="24">Laminin subunit alpha-2</fullName>
    </recommendedName>
</protein>
<evidence type="ECO:0008006" key="24">
    <source>
        <dbReference type="Google" id="ProtNLM"/>
    </source>
</evidence>
<feature type="disulfide bond" evidence="13">
    <location>
        <begin position="1080"/>
        <end position="1092"/>
    </location>
</feature>
<feature type="disulfide bond" evidence="13">
    <location>
        <begin position="584"/>
        <end position="593"/>
    </location>
</feature>
<feature type="domain" description="Laminin G" evidence="17">
    <location>
        <begin position="2622"/>
        <end position="2796"/>
    </location>
</feature>
<evidence type="ECO:0000259" key="17">
    <source>
        <dbReference type="PROSITE" id="PS50025"/>
    </source>
</evidence>
<dbReference type="SUPFAM" id="SSF48726">
    <property type="entry name" value="Immunoglobulin"/>
    <property type="match status" value="1"/>
</dbReference>
<dbReference type="InterPro" id="IPR013783">
    <property type="entry name" value="Ig-like_fold"/>
</dbReference>
<dbReference type="FunFam" id="2.10.25.10:FF:000130">
    <property type="entry name" value="Laminin subunit beta 1"/>
    <property type="match status" value="1"/>
</dbReference>
<evidence type="ECO:0000256" key="15">
    <source>
        <dbReference type="SAM" id="MobiDB-lite"/>
    </source>
</evidence>
<dbReference type="InterPro" id="IPR036179">
    <property type="entry name" value="Ig-like_dom_sf"/>
</dbReference>
<feature type="disulfide bond" evidence="13">
    <location>
        <begin position="1196"/>
        <end position="1205"/>
    </location>
</feature>
<feature type="domain" description="Laminin G" evidence="17">
    <location>
        <begin position="3033"/>
        <end position="3207"/>
    </location>
</feature>
<organism evidence="22 23">
    <name type="scientific">Potamilus streckersoni</name>
    <dbReference type="NCBI Taxonomy" id="2493646"/>
    <lineage>
        <taxon>Eukaryota</taxon>
        <taxon>Metazoa</taxon>
        <taxon>Spiralia</taxon>
        <taxon>Lophotrochozoa</taxon>
        <taxon>Mollusca</taxon>
        <taxon>Bivalvia</taxon>
        <taxon>Autobranchia</taxon>
        <taxon>Heteroconchia</taxon>
        <taxon>Palaeoheterodonta</taxon>
        <taxon>Unionida</taxon>
        <taxon>Unionoidea</taxon>
        <taxon>Unionidae</taxon>
        <taxon>Ambleminae</taxon>
        <taxon>Lampsilini</taxon>
        <taxon>Potamilus</taxon>
    </lineage>
</organism>
<dbReference type="InterPro" id="IPR000742">
    <property type="entry name" value="EGF"/>
</dbReference>
<keyword evidence="10 13" id="KW-0424">Laminin EGF-like domain</keyword>
<feature type="domain" description="Laminin G" evidence="17">
    <location>
        <begin position="2432"/>
        <end position="2615"/>
    </location>
</feature>
<dbReference type="GO" id="GO:0009888">
    <property type="term" value="P:tissue development"/>
    <property type="evidence" value="ECO:0007669"/>
    <property type="project" value="TreeGrafter"/>
</dbReference>
<dbReference type="GO" id="GO:0005201">
    <property type="term" value="F:extracellular matrix structural constituent"/>
    <property type="evidence" value="ECO:0007669"/>
    <property type="project" value="TreeGrafter"/>
</dbReference>
<evidence type="ECO:0000259" key="18">
    <source>
        <dbReference type="PROSITE" id="PS50027"/>
    </source>
</evidence>
<dbReference type="FunFam" id="2.10.25.10:FF:000106">
    <property type="entry name" value="Heparan sulfate proteoglycan 2"/>
    <property type="match status" value="2"/>
</dbReference>
<evidence type="ECO:0000256" key="5">
    <source>
        <dbReference type="ARBA" id="ARBA00022737"/>
    </source>
</evidence>
<dbReference type="InterPro" id="IPR003599">
    <property type="entry name" value="Ig_sub"/>
</dbReference>
<evidence type="ECO:0000256" key="16">
    <source>
        <dbReference type="SAM" id="Phobius"/>
    </source>
</evidence>
<feature type="domain" description="Laminin EGF-like" evidence="18">
    <location>
        <begin position="1525"/>
        <end position="1574"/>
    </location>
</feature>
<dbReference type="GO" id="GO:0030155">
    <property type="term" value="P:regulation of cell adhesion"/>
    <property type="evidence" value="ECO:0007669"/>
    <property type="project" value="InterPro"/>
</dbReference>
<feature type="disulfide bond" evidence="12">
    <location>
        <begin position="3180"/>
        <end position="3207"/>
    </location>
</feature>
<dbReference type="InterPro" id="IPR050440">
    <property type="entry name" value="Laminin/Netrin_ECM"/>
</dbReference>
<dbReference type="Pfam" id="PF06008">
    <property type="entry name" value="Laminin_I"/>
    <property type="match status" value="1"/>
</dbReference>
<keyword evidence="2" id="KW-0964">Secreted</keyword>
<feature type="domain" description="Laminin EGF-like" evidence="18">
    <location>
        <begin position="979"/>
        <end position="1030"/>
    </location>
</feature>
<evidence type="ECO:0000259" key="21">
    <source>
        <dbReference type="PROSITE" id="PS51117"/>
    </source>
</evidence>
<evidence type="ECO:0000256" key="14">
    <source>
        <dbReference type="SAM" id="Coils"/>
    </source>
</evidence>
<dbReference type="PANTHER" id="PTHR10574:SF436">
    <property type="entry name" value="LAMININ SUBUNIT ALPHA-2"/>
    <property type="match status" value="1"/>
</dbReference>
<keyword evidence="3" id="KW-0272">Extracellular matrix</keyword>
<dbReference type="FunFam" id="2.10.25.10:FF:000069">
    <property type="entry name" value="Laminin subunit alpha 1"/>
    <property type="match status" value="1"/>
</dbReference>
<dbReference type="PROSITE" id="PS50027">
    <property type="entry name" value="EGF_LAM_2"/>
    <property type="match status" value="9"/>
</dbReference>
<dbReference type="EMBL" id="JAEAOA010001475">
    <property type="protein sequence ID" value="KAK3585024.1"/>
    <property type="molecule type" value="Genomic_DNA"/>
</dbReference>
<keyword evidence="5" id="KW-0677">Repeat</keyword>
<feature type="disulfide bond" evidence="13">
    <location>
        <begin position="1003"/>
        <end position="1012"/>
    </location>
</feature>
<sequence length="3210" mass="355149">MVFTKGILVLFLCVEILPLSITGLTVFEGETVTMTCPSVSLSRVVRWEGPPEFINYTDGSTVNAQLPLDIRTRVSLDGNHTAGEYNLRLYNVRKSDSGNYRCIIGSRIHRKIQLSVIRQGEQTNGLFPYILNLATRARISANATCGEKEPEFFCKLVEHVDRTPVGQYGSHCDYCNARASPNNPEEQGIPHPITNAIDGSNKWWQSPSISNGVKYNYVTITLDLGLIYQVAYVIIKAANSPRPGNWILEKSKDGINYDVWQYFVNSDEDCERLYNIPASPGVPTYDYIRDDEVRCTSYYSKLNPLENGEIFVSLTNGRPGIYIPSPTLLDFTSARYVRLRLQKIRTLNADLMTFRLNDPRNIDPIVTRRYFYSIKDISIGGQCICYGHAADCMRQGNTDEIACVCKHNTCGTNCEKCCPLFNQTPWRRGNSGNIETCGACNCHGHADLCEYNATVDAQGLSLNQQGVRSGGGVCLNCKAFTTGVNCERCLPGYYRPLGVLPTDPHPCRQCTCSLSVGNTGICVEDDSHLSEGLRPGDCMCREGYSGPRCDQCAAGYHKYPNCMPCPCKSAGSLDPSVCEGRCVCKKNVEGERCDCCRAGFYNLQADNPDGCMACFCFGISTTCQSANLGIIKISDMRGSMDGWTITTLQGNGFTFFPTSLSGWLQYETVPSRAQNTLNTDRLLEDEVIYYWQSPLKYHGSRLTSYGGKLHFTLKFTIDERAPYRQYLAEADLILQGSNITITTGKQLLRENQENKVSVSLVESNYQRVDASGRNIEPGPVSKQDFMLVLYDLQRILIRATYHTAQNWIYLKDVVLEAVSAGSLEKITIPTVEKCACPKGYAGLSCESCELGWRRVNNVIYGGQCVPCNCNGHAKQCDPYTGKCGTCFDNTAGDSCEICAPGYYGDPTQGTPDDCKPCACPLPDPRNNFASQCVLSSTPLNPNNYVCLNCLQGYAGNRCDRCANGFFGFPLVPGNYCQPCSCSGNIDPSVPGSCDQQTGKCLICQSNTEGNQCQFCREGYHGTAISGDCKLCDCHPDGSRSMICDRSNGQCECKEHFIGQRCDRCQAGYYNLEQGEGCKPCQCNTVGSYFDQCDARTGQCRCRPGVTGLTCTECKPGYYGLSTKGCKECLPCKKPGHICDPITGKCVCPPNTEGPECQRCTKNTWGYDPYRGCKLCECDPKGSLNQQCNPVTGQCNCKMDYTGLQCNQCFFGLYGFPDCKLCLCSLEGTDPSKCQENGSCQCHQDGQCFCKKYVVGQTCNMCKKGTFSLDVRNIDGCTQCFCFERAQKCSQAPYVWTQVAIPDRYITFDPRANYFIAKQPNGYYAIPENITYATLPSGLQGEPLFWKVPSTFLGDMVQSYNGELRFTVSYSGPRSRNPDWLAKVPLVVLVGHGIPIIFKSDAVWRPGTKQEFTVKLHESLWTRRQGEPISRNVLMILLQNVTEILIRATWDMPAQTASLTQVSLQSARPSNTSVGPPALGVEMCECSAQYSGLSCQDPAEGYYRVPDPGVIDFKDLINIIGDVALCACNQHSKFCDGKTGICQDCKHNTTGPHCEKCAPGFYGDPTQGTPVDCQPCACPLEIPSNNFSPTCERTLSGLTCTQCKKGYEGNKCEYCSPGYFGNPLRVGGSCKPCNCNKEGSLDTSCDLSGQCICLPGISGKRCDYCQPRHSVEAGRCISCDEGCTGFLMKDLDELDNMTARFDFSKVNLTLPIGRLRQIQNETAQIRVILEQNKLAEINNLQEQIQDVANESIRVLNWSETTKASSADVRKNSSDLLQNAVSVEDRIIGLQKDVRDMLIALEKTVESVYFNRSGLNTTAAFEQAKRILAEIQARNFSNAKNMAEFEKEVAEILLAGIRNMSLQMPNTSGVERKLQHVEEALMDLWKNSNDSEAVSEETRQKFDSIHEKINMLKEKVMNIKEERRTMRDMLQDGNSSLVAAKAEIEKSNDNIKVNERELSRLDAAIDIMQNKVDDMGLKMHRARELAERAIEHAKNLTNYAKELEELFKGTRDLAADPLKAAKVYENIVSAIEEAERASMKAIQDVQNATAVANVDKIEQEVDQSVRRSRDLLDEARKLLSERITGLRSDLADLNTDLDKERDKQEKIRQDIQTLNEDIADLPSDFYQQLDSLNVNLDDNRRNVGKTNSRVDVIMDRYKFEILPKLNELQGALSGNYSDVREKIADARNNIKTAESITSVINQMSQNYRVSSEDLRSRLKTLKQKIQEAREEANKIKVSLRAEGKCVKKFRPIAMPGTVNSISFAFKTTRPADTMMIILIQKSKQEFLSVELVNRKVRFNWNIGGGVGSVTHDSTIVDEVSVFKEAAKWYRVNAQRTGRIGQLNVHSLAEPETPVQSGTSPIGFTLLKFNENTELYVAGVPANLEIHQSQTKTNFTGCIGSLTVDGQPVGLHNFNATIQNGCSGCEEVPAASPGVNVYQFNGNGYAVTAQVRIPRQISFNMVLEFKTYWENATLFFVGNSSSGEFTSVELQNGQVVFQFYLGAATYGRISTELKYNRNKWVEVSIDRLGKLAMLTVDQERKSLLSIRSTSGDTFLDVQNSDLFFGGIPGDANMKIYDTVSVATVLTTPFLGCMRGIQINAKNINLWQGKTTVGVKEGCAESGYRTISFYGEGFAEISASSLGKASADLSVSFVTESSEALLLLAKTIDGDSFYSMSLIDGQLEARFREKGGKITVLKSTKKYNDRALHNAAVQKTNGKLVLLMDDEKVADGSLPSGTTSITVREDGGLYLGGVPEGINIDSMASTTKSLNGCISDVVINGRMLDISQPSQYERADIGRCLLQEQISSQRENIPPQPLTSRPSKTMSGPQDIRITKTTLTPVSAIEGSCIGTGQYQYENLGAVTYGDTRTQYHTINVTRRQIRKKFEISFDFRTYFEYGVLIFVTNDKKENYLITQLKQGQVEVTHYDGVSTKSILSGQTVRYLADGNWHSVQISKTGAVISLVVDKAGAVTGSITKTLDIVPPMYVGGLPIDFVPQNGLVRNSLRGCLSNLKVNSVSRKVNALLIDGIDQCFTRIVPGVYFSGKSYGIYDQNFVVGNSLEITLDFRTHKQHGILLHVSNQDGGQSMTLQLHEGKLLFGVKNAGGNYTAMTTDPYKYCNNQWHKIQANVIDNVVTLQVDGDEPIATPSPGATRRTETNAPLYIGGTPEFRVSGTALTDEKFEGCMRDLRIGNQLVDWFSLKSDFQIYKTACPTT</sequence>
<evidence type="ECO:0000256" key="12">
    <source>
        <dbReference type="PROSITE-ProRule" id="PRU00122"/>
    </source>
</evidence>
<feature type="domain" description="Laminin EGF-like" evidence="18">
    <location>
        <begin position="1031"/>
        <end position="1079"/>
    </location>
</feature>
<dbReference type="InterPro" id="IPR002049">
    <property type="entry name" value="LE_dom"/>
</dbReference>
<feature type="domain" description="Laminin EGF-like" evidence="18">
    <location>
        <begin position="1175"/>
        <end position="1220"/>
    </location>
</feature>
<dbReference type="SMART" id="SM00408">
    <property type="entry name" value="IGc2"/>
    <property type="match status" value="1"/>
</dbReference>
<dbReference type="PROSITE" id="PS50025">
    <property type="entry name" value="LAM_G_DOMAIN"/>
    <property type="match status" value="5"/>
</dbReference>
<feature type="disulfide bond" evidence="13">
    <location>
        <begin position="540"/>
        <end position="549"/>
    </location>
</feature>
<keyword evidence="6" id="KW-0084">Basement membrane</keyword>
<dbReference type="Pfam" id="PF24973">
    <property type="entry name" value="EGF_LMN_ATRN"/>
    <property type="match status" value="2"/>
</dbReference>
<feature type="disulfide bond" evidence="13">
    <location>
        <begin position="1082"/>
        <end position="1099"/>
    </location>
</feature>
<dbReference type="SUPFAM" id="SSF57196">
    <property type="entry name" value="EGF/Laminin"/>
    <property type="match status" value="10"/>
</dbReference>
<feature type="region of interest" description="Disordered" evidence="15">
    <location>
        <begin position="2804"/>
        <end position="2825"/>
    </location>
</feature>
<feature type="disulfide bond" evidence="13">
    <location>
        <begin position="1544"/>
        <end position="1553"/>
    </location>
</feature>
<evidence type="ECO:0000313" key="23">
    <source>
        <dbReference type="Proteomes" id="UP001195483"/>
    </source>
</evidence>
<dbReference type="PANTHER" id="PTHR10574">
    <property type="entry name" value="NETRIN/LAMININ-RELATED"/>
    <property type="match status" value="1"/>
</dbReference>
<dbReference type="SMART" id="SM00281">
    <property type="entry name" value="LamB"/>
    <property type="match status" value="2"/>
</dbReference>
<feature type="domain" description="Laminin EGF-like" evidence="18">
    <location>
        <begin position="565"/>
        <end position="613"/>
    </location>
</feature>
<dbReference type="PROSITE" id="PS51117">
    <property type="entry name" value="LAMININ_NTER"/>
    <property type="match status" value="1"/>
</dbReference>
<dbReference type="Pfam" id="PF00053">
    <property type="entry name" value="EGF_laminin"/>
    <property type="match status" value="12"/>
</dbReference>
<keyword evidence="23" id="KW-1185">Reference proteome</keyword>
<dbReference type="SMART" id="SM00180">
    <property type="entry name" value="EGF_Lam"/>
    <property type="match status" value="15"/>
</dbReference>
<dbReference type="SMART" id="SM00136">
    <property type="entry name" value="LamNT"/>
    <property type="match status" value="1"/>
</dbReference>
<feature type="disulfide bond" evidence="13">
    <location>
        <begin position="1175"/>
        <end position="1187"/>
    </location>
</feature>
<dbReference type="InterPro" id="IPR007110">
    <property type="entry name" value="Ig-like_dom"/>
</dbReference>
<keyword evidence="8 13" id="KW-1015">Disulfide bond</keyword>
<feature type="disulfide bond" evidence="13">
    <location>
        <begin position="1033"/>
        <end position="1050"/>
    </location>
</feature>
<dbReference type="SMART" id="SM00181">
    <property type="entry name" value="EGF"/>
    <property type="match status" value="12"/>
</dbReference>
<evidence type="ECO:0000256" key="11">
    <source>
        <dbReference type="ARBA" id="ARBA00065619"/>
    </source>
</evidence>
<feature type="disulfide bond" evidence="13">
    <location>
        <begin position="1177"/>
        <end position="1194"/>
    </location>
</feature>
<keyword evidence="7 14" id="KW-0175">Coiled coil</keyword>
<evidence type="ECO:0000256" key="13">
    <source>
        <dbReference type="PROSITE-ProRule" id="PRU00460"/>
    </source>
</evidence>
<evidence type="ECO:0000256" key="4">
    <source>
        <dbReference type="ARBA" id="ARBA00022729"/>
    </source>
</evidence>
<feature type="disulfide bond" evidence="13">
    <location>
        <begin position="1052"/>
        <end position="1061"/>
    </location>
</feature>
<dbReference type="FunFam" id="2.60.120.260:FF:000017">
    <property type="entry name" value="Laminin subunit alpha 2"/>
    <property type="match status" value="1"/>
</dbReference>
<dbReference type="GO" id="GO:0009887">
    <property type="term" value="P:animal organ morphogenesis"/>
    <property type="evidence" value="ECO:0007669"/>
    <property type="project" value="TreeGrafter"/>
</dbReference>
<feature type="coiled-coil region" evidence="14">
    <location>
        <begin position="2029"/>
        <end position="2115"/>
    </location>
</feature>
<feature type="disulfide bond" evidence="13">
    <location>
        <begin position="1031"/>
        <end position="1043"/>
    </location>
</feature>
<reference evidence="22" key="1">
    <citation type="journal article" date="2021" name="Genome Biol. Evol.">
        <title>A High-Quality Reference Genome for a Parasitic Bivalve with Doubly Uniparental Inheritance (Bivalvia: Unionida).</title>
        <authorList>
            <person name="Smith C.H."/>
        </authorList>
    </citation>
    <scope>NUCLEOTIDE SEQUENCE</scope>
    <source>
        <strain evidence="22">CHS0354</strain>
    </source>
</reference>
<evidence type="ECO:0000259" key="19">
    <source>
        <dbReference type="PROSITE" id="PS50835"/>
    </source>
</evidence>
<evidence type="ECO:0000256" key="3">
    <source>
        <dbReference type="ARBA" id="ARBA00022530"/>
    </source>
</evidence>
<evidence type="ECO:0000256" key="2">
    <source>
        <dbReference type="ARBA" id="ARBA00022525"/>
    </source>
</evidence>
<dbReference type="Pfam" id="PF00052">
    <property type="entry name" value="Laminin_B"/>
    <property type="match status" value="2"/>
</dbReference>
<dbReference type="Pfam" id="PF02210">
    <property type="entry name" value="Laminin_G_2"/>
    <property type="match status" value="3"/>
</dbReference>
<dbReference type="CDD" id="cd00055">
    <property type="entry name" value="EGF_Lam"/>
    <property type="match status" value="14"/>
</dbReference>
<feature type="disulfide bond" evidence="13">
    <location>
        <begin position="1101"/>
        <end position="1110"/>
    </location>
</feature>
<evidence type="ECO:0000256" key="7">
    <source>
        <dbReference type="ARBA" id="ARBA00023054"/>
    </source>
</evidence>
<dbReference type="InterPro" id="IPR013320">
    <property type="entry name" value="ConA-like_dom_sf"/>
</dbReference>
<comment type="subcellular location">
    <subcellularLocation>
        <location evidence="1">Secreted</location>
        <location evidence="1">Extracellular space</location>
        <location evidence="1">Extracellular matrix</location>
        <location evidence="1">Basement membrane</location>
    </subcellularLocation>
</comment>
<dbReference type="InterPro" id="IPR008211">
    <property type="entry name" value="Laminin_N"/>
</dbReference>
<dbReference type="PROSITE" id="PS51115">
    <property type="entry name" value="LAMININ_IVA"/>
    <property type="match status" value="2"/>
</dbReference>
<dbReference type="GO" id="GO:0005102">
    <property type="term" value="F:signaling receptor binding"/>
    <property type="evidence" value="ECO:0007669"/>
    <property type="project" value="InterPro"/>
</dbReference>
<feature type="compositionally biased region" description="Polar residues" evidence="15">
    <location>
        <begin position="2814"/>
        <end position="2824"/>
    </location>
</feature>
<feature type="domain" description="Laminin G" evidence="17">
    <location>
        <begin position="2858"/>
        <end position="3028"/>
    </location>
</feature>
<dbReference type="GO" id="GO:0045995">
    <property type="term" value="P:regulation of embryonic development"/>
    <property type="evidence" value="ECO:0007669"/>
    <property type="project" value="InterPro"/>
</dbReference>
<keyword evidence="4" id="KW-0732">Signal</keyword>
<feature type="coiled-coil region" evidence="14">
    <location>
        <begin position="2174"/>
        <end position="2240"/>
    </location>
</feature>
<feature type="domain" description="Laminin EGF-like" evidence="18">
    <location>
        <begin position="510"/>
        <end position="564"/>
    </location>
</feature>
<reference evidence="22" key="3">
    <citation type="submission" date="2023-05" db="EMBL/GenBank/DDBJ databases">
        <authorList>
            <person name="Smith C.H."/>
        </authorList>
    </citation>
    <scope>NUCLEOTIDE SEQUENCE</scope>
    <source>
        <strain evidence="22">CHS0354</strain>
        <tissue evidence="22">Mantle</tissue>
    </source>
</reference>
<evidence type="ECO:0000256" key="9">
    <source>
        <dbReference type="ARBA" id="ARBA00023180"/>
    </source>
</evidence>
<dbReference type="Gene3D" id="2.60.40.10">
    <property type="entry name" value="Immunoglobulins"/>
    <property type="match status" value="1"/>
</dbReference>
<dbReference type="FunFam" id="2.10.25.10:FF:000189">
    <property type="entry name" value="Laminin subunit alpha 2"/>
    <property type="match status" value="1"/>
</dbReference>
<dbReference type="SUPFAM" id="SSF49899">
    <property type="entry name" value="Concanavalin A-like lectins/glucanases"/>
    <property type="match status" value="5"/>
</dbReference>
<feature type="domain" description="Laminin IV type A" evidence="20">
    <location>
        <begin position="638"/>
        <end position="833"/>
    </location>
</feature>
<dbReference type="PRINTS" id="PR00011">
    <property type="entry name" value="EGFLAMININ"/>
</dbReference>
<dbReference type="InterPro" id="IPR000034">
    <property type="entry name" value="Laminin_IV"/>
</dbReference>
<keyword evidence="9" id="KW-0325">Glycoprotein</keyword>
<evidence type="ECO:0000313" key="22">
    <source>
        <dbReference type="EMBL" id="KAK3585024.1"/>
    </source>
</evidence>
<evidence type="ECO:0000256" key="6">
    <source>
        <dbReference type="ARBA" id="ARBA00022869"/>
    </source>
</evidence>
<comment type="caution">
    <text evidence="13">Lacks conserved residue(s) required for the propagation of feature annotation.</text>
</comment>
<evidence type="ECO:0000256" key="8">
    <source>
        <dbReference type="ARBA" id="ARBA00023157"/>
    </source>
</evidence>
<keyword evidence="16" id="KW-0812">Transmembrane</keyword>
<feature type="disulfide bond" evidence="12">
    <location>
        <begin position="2769"/>
        <end position="2796"/>
    </location>
</feature>
<reference evidence="22" key="2">
    <citation type="journal article" date="2021" name="Genome Biol. Evol.">
        <title>Developing a high-quality reference genome for a parasitic bivalve with doubly uniparental inheritance (Bivalvia: Unionida).</title>
        <authorList>
            <person name="Smith C.H."/>
        </authorList>
    </citation>
    <scope>NUCLEOTIDE SEQUENCE</scope>
    <source>
        <strain evidence="22">CHS0354</strain>
        <tissue evidence="22">Mantle</tissue>
    </source>
</reference>